<feature type="region of interest" description="Disordered" evidence="1">
    <location>
        <begin position="45"/>
        <end position="90"/>
    </location>
</feature>
<evidence type="ECO:0000313" key="3">
    <source>
        <dbReference type="Proteomes" id="UP000790347"/>
    </source>
</evidence>
<dbReference type="Proteomes" id="UP000790347">
    <property type="component" value="Unassembled WGS sequence"/>
</dbReference>
<accession>A0A922I3Z3</accession>
<organism evidence="2 3">
    <name type="scientific">Dermatophagoides farinae</name>
    <name type="common">American house dust mite</name>
    <dbReference type="NCBI Taxonomy" id="6954"/>
    <lineage>
        <taxon>Eukaryota</taxon>
        <taxon>Metazoa</taxon>
        <taxon>Ecdysozoa</taxon>
        <taxon>Arthropoda</taxon>
        <taxon>Chelicerata</taxon>
        <taxon>Arachnida</taxon>
        <taxon>Acari</taxon>
        <taxon>Acariformes</taxon>
        <taxon>Sarcoptiformes</taxon>
        <taxon>Astigmata</taxon>
        <taxon>Psoroptidia</taxon>
        <taxon>Analgoidea</taxon>
        <taxon>Pyroglyphidae</taxon>
        <taxon>Dermatophagoidinae</taxon>
        <taxon>Dermatophagoides</taxon>
    </lineage>
</organism>
<evidence type="ECO:0000256" key="1">
    <source>
        <dbReference type="SAM" id="MobiDB-lite"/>
    </source>
</evidence>
<protein>
    <submittedName>
        <fullName evidence="2">Uncharacterized protein</fullName>
    </submittedName>
</protein>
<evidence type="ECO:0000313" key="2">
    <source>
        <dbReference type="EMBL" id="KAH9516980.1"/>
    </source>
</evidence>
<dbReference type="EMBL" id="ASGP02000003">
    <property type="protein sequence ID" value="KAH9516980.1"/>
    <property type="molecule type" value="Genomic_DNA"/>
</dbReference>
<proteinExistence type="predicted"/>
<reference evidence="2" key="1">
    <citation type="submission" date="2013-05" db="EMBL/GenBank/DDBJ databases">
        <authorList>
            <person name="Yim A.K.Y."/>
            <person name="Chan T.F."/>
            <person name="Ji K.M."/>
            <person name="Liu X.Y."/>
            <person name="Zhou J.W."/>
            <person name="Li R.Q."/>
            <person name="Yang K.Y."/>
            <person name="Li J."/>
            <person name="Li M."/>
            <person name="Law P.T.W."/>
            <person name="Wu Y.L."/>
            <person name="Cai Z.L."/>
            <person name="Qin H."/>
            <person name="Bao Y."/>
            <person name="Leung R.K.K."/>
            <person name="Ng P.K.S."/>
            <person name="Zou J."/>
            <person name="Zhong X.J."/>
            <person name="Ran P.X."/>
            <person name="Zhong N.S."/>
            <person name="Liu Z.G."/>
            <person name="Tsui S.K.W."/>
        </authorList>
    </citation>
    <scope>NUCLEOTIDE SEQUENCE</scope>
    <source>
        <strain evidence="2">Derf</strain>
        <tissue evidence="2">Whole organism</tissue>
    </source>
</reference>
<feature type="compositionally biased region" description="Polar residues" evidence="1">
    <location>
        <begin position="45"/>
        <end position="56"/>
    </location>
</feature>
<dbReference type="AlphaFoldDB" id="A0A922I3Z3"/>
<reference evidence="2" key="2">
    <citation type="journal article" date="2022" name="Res Sq">
        <title>Comparative Genomics Reveals Insights into the Divergent Evolution of Astigmatic Mites and Household Pest Adaptations.</title>
        <authorList>
            <person name="Xiong Q."/>
            <person name="Wan A.T.-Y."/>
            <person name="Liu X.-Y."/>
            <person name="Fung C.S.-H."/>
            <person name="Xiao X."/>
            <person name="Malainual N."/>
            <person name="Hou J."/>
            <person name="Wang L."/>
            <person name="Wang M."/>
            <person name="Yang K."/>
            <person name="Cui Y."/>
            <person name="Leung E."/>
            <person name="Nong W."/>
            <person name="Shin S.-K."/>
            <person name="Au S."/>
            <person name="Jeong K.Y."/>
            <person name="Chew F.T."/>
            <person name="Hui J."/>
            <person name="Leung T.F."/>
            <person name="Tungtrongchitr A."/>
            <person name="Zhong N."/>
            <person name="Liu Z."/>
            <person name="Tsui S."/>
        </authorList>
    </citation>
    <scope>NUCLEOTIDE SEQUENCE</scope>
    <source>
        <strain evidence="2">Derf</strain>
        <tissue evidence="2">Whole organism</tissue>
    </source>
</reference>
<comment type="caution">
    <text evidence="2">The sequence shown here is derived from an EMBL/GenBank/DDBJ whole genome shotgun (WGS) entry which is preliminary data.</text>
</comment>
<keyword evidence="3" id="KW-1185">Reference proteome</keyword>
<sequence>MVKLSEINVQEQIYPDSDYKHLDIVRINITDADCQRILDSLKQNNVPKPVSGSLNRNKIKENESHSKSKHLGFQPKQESNNLDQPLKKPRLEQKIKQETIECISVNRMPNPKLEPKASNQFAKPVEKFKQISSFLIEPPPNEIVQKLPMAFQVIYGRYKPYKKNKEWTFDGFLTIESNGIKLYKCSGAIESQLDRASEKVPKYFAPGTHLIVGQWECEICSQLSIDELKSGVFFAPDAMID</sequence>
<gene>
    <name evidence="2" type="ORF">DERF_007682</name>
</gene>
<name>A0A922I3Z3_DERFA</name>